<dbReference type="InterPro" id="IPR039417">
    <property type="entry name" value="Peptidase_C1A_papain-like"/>
</dbReference>
<keyword evidence="5" id="KW-0788">Thiol protease</keyword>
<evidence type="ECO:0000256" key="2">
    <source>
        <dbReference type="ARBA" id="ARBA00022670"/>
    </source>
</evidence>
<dbReference type="EMBL" id="KQ483417">
    <property type="protein sequence ID" value="KYP53046.1"/>
    <property type="molecule type" value="Genomic_DNA"/>
</dbReference>
<proteinExistence type="inferred from homology"/>
<dbReference type="InterPro" id="IPR000668">
    <property type="entry name" value="Peptidase_C1A_C"/>
</dbReference>
<dbReference type="InterPro" id="IPR000169">
    <property type="entry name" value="Pept_cys_AS"/>
</dbReference>
<sequence>MVAKPGPSITCLARASLFLCALTLCSALESHELTIKDVTTKLRLGDNEVLRTEKKFKVFMENYGKRYSTREEYLRRLGIFAHNLVRAAEHQALDPTAVHGVTQFSDLTEDEFQRFYTGVNGGFPSNNGVAPPLEVDDLPQNFDWREKGAVTEVKTQGKCGSCWAFSTTGSIEGANFIATGKLLNLSEQQLVDCDNKCDITEKGSCDNGCYGGLMTNAYNYLIEAGGLEEESSYPYTGEKGECKFDSEKIAVRVTNFSNIPVDENQIAAYLVKHGPLAMGLNSVFMQTYIGGVSCPLICGGKKWLNHGVLLVGYGAKGFSILRLGNRPYWIIKNSWGKKWGEDGYYMLCRGHGMCGMNTMVSAAMVAQTPIATHNYASY</sequence>
<reference evidence="12" key="1">
    <citation type="journal article" date="2012" name="Nat. Biotechnol.">
        <title>Draft genome sequence of pigeonpea (Cajanus cajan), an orphan legume crop of resource-poor farmers.</title>
        <authorList>
            <person name="Varshney R.K."/>
            <person name="Chen W."/>
            <person name="Li Y."/>
            <person name="Bharti A.K."/>
            <person name="Saxena R.K."/>
            <person name="Schlueter J.A."/>
            <person name="Donoghue M.T."/>
            <person name="Azam S."/>
            <person name="Fan G."/>
            <person name="Whaley A.M."/>
            <person name="Farmer A.D."/>
            <person name="Sheridan J."/>
            <person name="Iwata A."/>
            <person name="Tuteja R."/>
            <person name="Penmetsa R.V."/>
            <person name="Wu W."/>
            <person name="Upadhyaya H.D."/>
            <person name="Yang S.P."/>
            <person name="Shah T."/>
            <person name="Saxena K.B."/>
            <person name="Michael T."/>
            <person name="McCombie W.R."/>
            <person name="Yang B."/>
            <person name="Zhang G."/>
            <person name="Yang H."/>
            <person name="Wang J."/>
            <person name="Spillane C."/>
            <person name="Cook D.R."/>
            <person name="May G.D."/>
            <person name="Xu X."/>
            <person name="Jackson S.A."/>
        </authorList>
    </citation>
    <scope>NUCLEOTIDE SEQUENCE [LARGE SCALE GENOMIC DNA]</scope>
</reference>
<dbReference type="SUPFAM" id="SSF54001">
    <property type="entry name" value="Cysteine proteinases"/>
    <property type="match status" value="1"/>
</dbReference>
<dbReference type="Gene3D" id="3.90.70.10">
    <property type="entry name" value="Cysteine proteinases"/>
    <property type="match status" value="1"/>
</dbReference>
<dbReference type="CDD" id="cd02248">
    <property type="entry name" value="Peptidase_C1A"/>
    <property type="match status" value="1"/>
</dbReference>
<dbReference type="GO" id="GO:0006508">
    <property type="term" value="P:proteolysis"/>
    <property type="evidence" value="ECO:0007669"/>
    <property type="project" value="UniProtKB-KW"/>
</dbReference>
<evidence type="ECO:0000256" key="1">
    <source>
        <dbReference type="ARBA" id="ARBA00008455"/>
    </source>
</evidence>
<dbReference type="PROSITE" id="PS00639">
    <property type="entry name" value="THIOL_PROTEASE_HIS"/>
    <property type="match status" value="1"/>
</dbReference>
<keyword evidence="3 9" id="KW-0732">Signal</keyword>
<keyword evidence="2" id="KW-0645">Protease</keyword>
<dbReference type="SMART" id="SM00848">
    <property type="entry name" value="Inhibitor_I29"/>
    <property type="match status" value="1"/>
</dbReference>
<dbReference type="Proteomes" id="UP000075243">
    <property type="component" value="Unassembled WGS sequence"/>
</dbReference>
<name>A0A151SE27_CAJCA</name>
<dbReference type="Pfam" id="PF08246">
    <property type="entry name" value="Inhibitor_I29"/>
    <property type="match status" value="1"/>
</dbReference>
<dbReference type="OMA" id="RSATPFW"/>
<dbReference type="PROSITE" id="PS00139">
    <property type="entry name" value="THIOL_PROTEASE_CYS"/>
    <property type="match status" value="1"/>
</dbReference>
<dbReference type="InterPro" id="IPR025660">
    <property type="entry name" value="Pept_his_AS"/>
</dbReference>
<dbReference type="AlphaFoldDB" id="A0A151SE27"/>
<dbReference type="InterPro" id="IPR025661">
    <property type="entry name" value="Pept_asp_AS"/>
</dbReference>
<dbReference type="PROSITE" id="PS00640">
    <property type="entry name" value="THIOL_PROTEASE_ASN"/>
    <property type="match status" value="1"/>
</dbReference>
<protein>
    <submittedName>
        <fullName evidence="12">Cysteine proteinase A494 family</fullName>
    </submittedName>
</protein>
<feature type="signal peptide" evidence="9">
    <location>
        <begin position="1"/>
        <end position="27"/>
    </location>
</feature>
<dbReference type="STRING" id="3821.A0A151SE27"/>
<dbReference type="GO" id="GO:0008234">
    <property type="term" value="F:cysteine-type peptidase activity"/>
    <property type="evidence" value="ECO:0007669"/>
    <property type="project" value="UniProtKB-KW"/>
</dbReference>
<dbReference type="PANTHER" id="PTHR12411">
    <property type="entry name" value="CYSTEINE PROTEASE FAMILY C1-RELATED"/>
    <property type="match status" value="1"/>
</dbReference>
<keyword evidence="8" id="KW-0325">Glycoprotein</keyword>
<dbReference type="InterPro" id="IPR013128">
    <property type="entry name" value="Peptidase_C1A"/>
</dbReference>
<evidence type="ECO:0000256" key="8">
    <source>
        <dbReference type="ARBA" id="ARBA00023180"/>
    </source>
</evidence>
<dbReference type="OrthoDB" id="10253408at2759"/>
<evidence type="ECO:0000256" key="5">
    <source>
        <dbReference type="ARBA" id="ARBA00022807"/>
    </source>
</evidence>
<dbReference type="InterPro" id="IPR038765">
    <property type="entry name" value="Papain-like_cys_pep_sf"/>
</dbReference>
<dbReference type="PRINTS" id="PR00705">
    <property type="entry name" value="PAPAIN"/>
</dbReference>
<evidence type="ECO:0000313" key="13">
    <source>
        <dbReference type="Proteomes" id="UP000075243"/>
    </source>
</evidence>
<dbReference type="InterPro" id="IPR013201">
    <property type="entry name" value="Prot_inhib_I29"/>
</dbReference>
<evidence type="ECO:0000256" key="4">
    <source>
        <dbReference type="ARBA" id="ARBA00022801"/>
    </source>
</evidence>
<keyword evidence="4" id="KW-0378">Hydrolase</keyword>
<keyword evidence="6" id="KW-0865">Zymogen</keyword>
<evidence type="ECO:0000256" key="7">
    <source>
        <dbReference type="ARBA" id="ARBA00023157"/>
    </source>
</evidence>
<dbReference type="Pfam" id="PF00112">
    <property type="entry name" value="Peptidase_C1"/>
    <property type="match status" value="1"/>
</dbReference>
<dbReference type="FunFam" id="3.90.70.10:FF:000057">
    <property type="entry name" value="Cysteine protease RD19A"/>
    <property type="match status" value="1"/>
</dbReference>
<feature type="domain" description="Cathepsin propeptide inhibitor" evidence="11">
    <location>
        <begin position="56"/>
        <end position="112"/>
    </location>
</feature>
<feature type="chain" id="PRO_5018665542" evidence="9">
    <location>
        <begin position="28"/>
        <end position="378"/>
    </location>
</feature>
<organism evidence="12 13">
    <name type="scientific">Cajanus cajan</name>
    <name type="common">Pigeon pea</name>
    <name type="synonym">Cajanus indicus</name>
    <dbReference type="NCBI Taxonomy" id="3821"/>
    <lineage>
        <taxon>Eukaryota</taxon>
        <taxon>Viridiplantae</taxon>
        <taxon>Streptophyta</taxon>
        <taxon>Embryophyta</taxon>
        <taxon>Tracheophyta</taxon>
        <taxon>Spermatophyta</taxon>
        <taxon>Magnoliopsida</taxon>
        <taxon>eudicotyledons</taxon>
        <taxon>Gunneridae</taxon>
        <taxon>Pentapetalae</taxon>
        <taxon>rosids</taxon>
        <taxon>fabids</taxon>
        <taxon>Fabales</taxon>
        <taxon>Fabaceae</taxon>
        <taxon>Papilionoideae</taxon>
        <taxon>50 kb inversion clade</taxon>
        <taxon>NPAAA clade</taxon>
        <taxon>indigoferoid/millettioid clade</taxon>
        <taxon>Phaseoleae</taxon>
        <taxon>Cajanus</taxon>
    </lineage>
</organism>
<comment type="similarity">
    <text evidence="1">Belongs to the peptidase C1 family.</text>
</comment>
<evidence type="ECO:0000259" key="10">
    <source>
        <dbReference type="SMART" id="SM00645"/>
    </source>
</evidence>
<gene>
    <name evidence="12" type="ORF">KK1_025048</name>
</gene>
<evidence type="ECO:0000313" key="12">
    <source>
        <dbReference type="EMBL" id="KYP53046.1"/>
    </source>
</evidence>
<accession>A0A151SE27</accession>
<evidence type="ECO:0000256" key="6">
    <source>
        <dbReference type="ARBA" id="ARBA00023145"/>
    </source>
</evidence>
<evidence type="ECO:0000256" key="9">
    <source>
        <dbReference type="SAM" id="SignalP"/>
    </source>
</evidence>
<feature type="domain" description="Peptidase C1A papain C-terminal" evidence="10">
    <location>
        <begin position="138"/>
        <end position="364"/>
    </location>
</feature>
<dbReference type="SMART" id="SM00645">
    <property type="entry name" value="Pept_C1"/>
    <property type="match status" value="1"/>
</dbReference>
<dbReference type="Gramene" id="C.cajan_24684.t">
    <property type="protein sequence ID" value="C.cajan_24684.t"/>
    <property type="gene ID" value="C.cajan_24684"/>
</dbReference>
<evidence type="ECO:0000259" key="11">
    <source>
        <dbReference type="SMART" id="SM00848"/>
    </source>
</evidence>
<keyword evidence="7" id="KW-1015">Disulfide bond</keyword>
<keyword evidence="13" id="KW-1185">Reference proteome</keyword>
<dbReference type="GO" id="GO:0000323">
    <property type="term" value="C:lytic vacuole"/>
    <property type="evidence" value="ECO:0007669"/>
    <property type="project" value="UniProtKB-ARBA"/>
</dbReference>
<evidence type="ECO:0000256" key="3">
    <source>
        <dbReference type="ARBA" id="ARBA00022729"/>
    </source>
</evidence>